<feature type="binding site" evidence="8 13">
    <location>
        <position position="257"/>
    </location>
    <ligand>
        <name>Zn(2+)</name>
        <dbReference type="ChEBI" id="CHEBI:29105"/>
    </ligand>
</feature>
<feature type="binding site" evidence="8 12">
    <location>
        <position position="235"/>
    </location>
    <ligand>
        <name>substrate</name>
    </ligand>
</feature>
<evidence type="ECO:0000256" key="4">
    <source>
        <dbReference type="ARBA" id="ARBA00022723"/>
    </source>
</evidence>
<feature type="binding site" evidence="8 12">
    <location>
        <position position="413"/>
    </location>
    <ligand>
        <name>substrate</name>
    </ligand>
</feature>
<evidence type="ECO:0000256" key="7">
    <source>
        <dbReference type="ARBA" id="ARBA00049489"/>
    </source>
</evidence>
<feature type="binding site" evidence="8 13">
    <location>
        <position position="418"/>
    </location>
    <ligand>
        <name>Zn(2+)</name>
        <dbReference type="ChEBI" id="CHEBI:29105"/>
    </ligand>
</feature>
<evidence type="ECO:0000256" key="1">
    <source>
        <dbReference type="ARBA" id="ARBA00003850"/>
    </source>
</evidence>
<gene>
    <name evidence="8 15" type="primary">hisD</name>
    <name evidence="15" type="ORF">BT1A1_2132</name>
</gene>
<accession>A0A090IZZ0</accession>
<organism evidence="15 16">
    <name type="scientific">Caldibacillus thermoamylovorans</name>
    <dbReference type="NCBI Taxonomy" id="35841"/>
    <lineage>
        <taxon>Bacteria</taxon>
        <taxon>Bacillati</taxon>
        <taxon>Bacillota</taxon>
        <taxon>Bacilli</taxon>
        <taxon>Bacillales</taxon>
        <taxon>Bacillaceae</taxon>
        <taxon>Caldibacillus</taxon>
    </lineage>
</organism>
<proteinExistence type="inferred from homology"/>
<comment type="pathway">
    <text evidence="8">Amino-acid biosynthesis; L-histidine biosynthesis; L-histidine from 5-phospho-alpha-D-ribose 1-diphosphate: step 9/9.</text>
</comment>
<feature type="binding site" evidence="8 12">
    <location>
        <position position="326"/>
    </location>
    <ligand>
        <name>substrate</name>
    </ligand>
</feature>
<dbReference type="PROSITE" id="PS00611">
    <property type="entry name" value="HISOL_DEHYDROGENASE"/>
    <property type="match status" value="1"/>
</dbReference>
<reference evidence="15 16" key="1">
    <citation type="submission" date="2014-07" db="EMBL/GenBank/DDBJ databases">
        <authorList>
            <person name="Wibberg Daniel"/>
        </authorList>
    </citation>
    <scope>NUCLEOTIDE SEQUENCE [LARGE SCALE GENOMIC DNA]</scope>
</reference>
<feature type="binding site" evidence="8 12">
    <location>
        <position position="257"/>
    </location>
    <ligand>
        <name>substrate</name>
    </ligand>
</feature>
<feature type="binding site" evidence="8 11">
    <location>
        <position position="127"/>
    </location>
    <ligand>
        <name>NAD(+)</name>
        <dbReference type="ChEBI" id="CHEBI:57540"/>
    </ligand>
</feature>
<evidence type="ECO:0000256" key="10">
    <source>
        <dbReference type="PIRSR" id="PIRSR000099-1"/>
    </source>
</evidence>
<evidence type="ECO:0000256" key="14">
    <source>
        <dbReference type="RuleBase" id="RU004175"/>
    </source>
</evidence>
<feature type="binding site" evidence="8 11">
    <location>
        <position position="212"/>
    </location>
    <ligand>
        <name>NAD(+)</name>
        <dbReference type="ChEBI" id="CHEBI:57540"/>
    </ligand>
</feature>
<keyword evidence="16" id="KW-1185">Reference proteome</keyword>
<dbReference type="FunFam" id="3.40.50.1980:FF:000001">
    <property type="entry name" value="Histidinol dehydrogenase"/>
    <property type="match status" value="1"/>
</dbReference>
<dbReference type="InterPro" id="IPR012131">
    <property type="entry name" value="Hstdl_DH"/>
</dbReference>
<dbReference type="GO" id="GO:0000105">
    <property type="term" value="P:L-histidine biosynthetic process"/>
    <property type="evidence" value="ECO:0007669"/>
    <property type="project" value="UniProtKB-UniRule"/>
</dbReference>
<evidence type="ECO:0000256" key="2">
    <source>
        <dbReference type="ARBA" id="ARBA00010178"/>
    </source>
</evidence>
<dbReference type="EMBL" id="CCRF01000062">
    <property type="protein sequence ID" value="CEE01953.1"/>
    <property type="molecule type" value="Genomic_DNA"/>
</dbReference>
<feature type="binding site" evidence="8 11">
    <location>
        <position position="189"/>
    </location>
    <ligand>
        <name>NAD(+)</name>
        <dbReference type="ChEBI" id="CHEBI:57540"/>
    </ligand>
</feature>
<comment type="cofactor">
    <cofactor evidence="8 13">
        <name>Zn(2+)</name>
        <dbReference type="ChEBI" id="CHEBI:29105"/>
    </cofactor>
    <text evidence="8 13">Binds 1 zinc ion per subunit.</text>
</comment>
<feature type="binding site" evidence="8 13">
    <location>
        <position position="260"/>
    </location>
    <ligand>
        <name>Zn(2+)</name>
        <dbReference type="ChEBI" id="CHEBI:29105"/>
    </ligand>
</feature>
<dbReference type="EC" id="1.1.1.23" evidence="3 8"/>
<dbReference type="NCBIfam" id="TIGR00069">
    <property type="entry name" value="hisD"/>
    <property type="match status" value="1"/>
</dbReference>
<dbReference type="PANTHER" id="PTHR21256">
    <property type="entry name" value="HISTIDINOL DEHYDROGENASE HDH"/>
    <property type="match status" value="1"/>
</dbReference>
<evidence type="ECO:0000313" key="15">
    <source>
        <dbReference type="EMBL" id="CEE01953.1"/>
    </source>
</evidence>
<dbReference type="PIRSF" id="PIRSF000099">
    <property type="entry name" value="Histidinol_dh"/>
    <property type="match status" value="1"/>
</dbReference>
<evidence type="ECO:0000256" key="5">
    <source>
        <dbReference type="ARBA" id="ARBA00022833"/>
    </source>
</evidence>
<sequence>MINLTKISKNELAVIDEKMARGDDSFEEIDIAVKAIIANVRQNGDEALLAYTKTFDGVSLASLKVSEEEITEALETIEPSFLTILKNAKDNIREFHQHQLEKSWFVKKGNGIILGQKITPLKRVGVYVPGGKAAYPSTVLMDVIPAIVAGVEEIVIVSPPNKEGKVNPAVLAAASIAGVTEIYKVGGAQSIAALAYGTKSIRPVDKIVGPGNIYVARAKKYVFGTVDIDMIAGPSEICVIADGTQNPAYIAADLLSQAEHDEMAASILVTDSEQLALDVQGEVEKQLKVLERNKITRASIENFGHIFVVDTLDDAFEVVNEIAPEHLELLLDNPFDQLPKVRNAGAIFLGAYSPEPLGDYFAGPNHTLPTSGTAKFSSPLGTYDFLKRSSVIYYSEQELKNVKDQIIQFANEEGLTAHANSIRVRFE</sequence>
<dbReference type="SUPFAM" id="SSF53720">
    <property type="entry name" value="ALDH-like"/>
    <property type="match status" value="1"/>
</dbReference>
<dbReference type="Proteomes" id="UP000040576">
    <property type="component" value="Unassembled WGS sequence"/>
</dbReference>
<dbReference type="UniPathway" id="UPA00031">
    <property type="reaction ID" value="UER00014"/>
</dbReference>
<dbReference type="InterPro" id="IPR001692">
    <property type="entry name" value="Histidinol_DH_CS"/>
</dbReference>
<dbReference type="InterPro" id="IPR022695">
    <property type="entry name" value="Histidinol_DH_monofunct"/>
</dbReference>
<comment type="similarity">
    <text evidence="2 8 9 14">Belongs to the histidinol dehydrogenase family.</text>
</comment>
<feature type="binding site" evidence="8 13">
    <location>
        <position position="359"/>
    </location>
    <ligand>
        <name>Zn(2+)</name>
        <dbReference type="ChEBI" id="CHEBI:29105"/>
    </ligand>
</feature>
<feature type="active site" description="Proton acceptor" evidence="8 10">
    <location>
        <position position="326"/>
    </location>
</feature>
<evidence type="ECO:0000256" key="12">
    <source>
        <dbReference type="PIRSR" id="PIRSR000099-3"/>
    </source>
</evidence>
<dbReference type="HAMAP" id="MF_01024">
    <property type="entry name" value="HisD"/>
    <property type="match status" value="1"/>
</dbReference>
<evidence type="ECO:0000256" key="13">
    <source>
        <dbReference type="PIRSR" id="PIRSR000099-4"/>
    </source>
</evidence>
<comment type="catalytic activity">
    <reaction evidence="7 8">
        <text>L-histidinol + 2 NAD(+) + H2O = L-histidine + 2 NADH + 3 H(+)</text>
        <dbReference type="Rhea" id="RHEA:20641"/>
        <dbReference type="ChEBI" id="CHEBI:15377"/>
        <dbReference type="ChEBI" id="CHEBI:15378"/>
        <dbReference type="ChEBI" id="CHEBI:57540"/>
        <dbReference type="ChEBI" id="CHEBI:57595"/>
        <dbReference type="ChEBI" id="CHEBI:57699"/>
        <dbReference type="ChEBI" id="CHEBI:57945"/>
        <dbReference type="EC" id="1.1.1.23"/>
    </reaction>
</comment>
<keyword evidence="8 11" id="KW-0520">NAD</keyword>
<feature type="active site" description="Proton acceptor" evidence="8 10">
    <location>
        <position position="325"/>
    </location>
</feature>
<dbReference type="Pfam" id="PF00815">
    <property type="entry name" value="Histidinol_dh"/>
    <property type="match status" value="1"/>
</dbReference>
<dbReference type="GO" id="GO:0004399">
    <property type="term" value="F:histidinol dehydrogenase activity"/>
    <property type="evidence" value="ECO:0007669"/>
    <property type="project" value="UniProtKB-UniRule"/>
</dbReference>
<dbReference type="PANTHER" id="PTHR21256:SF2">
    <property type="entry name" value="HISTIDINE BIOSYNTHESIS TRIFUNCTIONAL PROTEIN"/>
    <property type="match status" value="1"/>
</dbReference>
<feature type="binding site" evidence="8 12">
    <location>
        <position position="260"/>
    </location>
    <ligand>
        <name>substrate</name>
    </ligand>
</feature>
<dbReference type="InterPro" id="IPR016161">
    <property type="entry name" value="Ald_DH/histidinol_DH"/>
</dbReference>
<dbReference type="CDD" id="cd06572">
    <property type="entry name" value="Histidinol_dh"/>
    <property type="match status" value="1"/>
</dbReference>
<dbReference type="Gene3D" id="1.20.5.1300">
    <property type="match status" value="1"/>
</dbReference>
<keyword evidence="4 8" id="KW-0479">Metal-binding</keyword>
<dbReference type="GO" id="GO:0008270">
    <property type="term" value="F:zinc ion binding"/>
    <property type="evidence" value="ECO:0007669"/>
    <property type="project" value="UniProtKB-UniRule"/>
</dbReference>
<keyword evidence="8" id="KW-0028">Amino-acid biosynthesis</keyword>
<evidence type="ECO:0000256" key="9">
    <source>
        <dbReference type="PIRNR" id="PIRNR000099"/>
    </source>
</evidence>
<dbReference type="Gene3D" id="3.40.50.1980">
    <property type="entry name" value="Nitrogenase molybdenum iron protein domain"/>
    <property type="match status" value="2"/>
</dbReference>
<evidence type="ECO:0000256" key="6">
    <source>
        <dbReference type="ARBA" id="ARBA00023002"/>
    </source>
</evidence>
<feature type="binding site" evidence="8 12">
    <location>
        <position position="359"/>
    </location>
    <ligand>
        <name>substrate</name>
    </ligand>
</feature>
<keyword evidence="5 8" id="KW-0862">Zinc</keyword>
<evidence type="ECO:0000256" key="8">
    <source>
        <dbReference type="HAMAP-Rule" id="MF_01024"/>
    </source>
</evidence>
<name>A0A090IZZ0_9BACI</name>
<comment type="function">
    <text evidence="1 8">Catalyzes the sequential NAD-dependent oxidations of L-histidinol to L-histidinaldehyde and then to L-histidine.</text>
</comment>
<keyword evidence="6 8" id="KW-0560">Oxidoreductase</keyword>
<evidence type="ECO:0000256" key="3">
    <source>
        <dbReference type="ARBA" id="ARBA00012965"/>
    </source>
</evidence>
<dbReference type="FunFam" id="3.40.50.1980:FF:000026">
    <property type="entry name" value="Histidinol dehydrogenase"/>
    <property type="match status" value="1"/>
</dbReference>
<dbReference type="GO" id="GO:0051287">
    <property type="term" value="F:NAD binding"/>
    <property type="evidence" value="ECO:0007669"/>
    <property type="project" value="InterPro"/>
</dbReference>
<dbReference type="GO" id="GO:0005829">
    <property type="term" value="C:cytosol"/>
    <property type="evidence" value="ECO:0007669"/>
    <property type="project" value="TreeGrafter"/>
</dbReference>
<protein>
    <recommendedName>
        <fullName evidence="3 8">Histidinol dehydrogenase</fullName>
        <shortName evidence="8">HDH</shortName>
        <ecNumber evidence="3 8">1.1.1.23</ecNumber>
    </recommendedName>
</protein>
<evidence type="ECO:0000313" key="16">
    <source>
        <dbReference type="Proteomes" id="UP000040576"/>
    </source>
</evidence>
<feature type="binding site" evidence="8 12">
    <location>
        <position position="418"/>
    </location>
    <ligand>
        <name>substrate</name>
    </ligand>
</feature>
<dbReference type="PRINTS" id="PR00083">
    <property type="entry name" value="HOLDHDRGNASE"/>
</dbReference>
<dbReference type="AlphaFoldDB" id="A0A090IZZ0"/>
<keyword evidence="8" id="KW-0368">Histidine biosynthesis</keyword>
<evidence type="ECO:0000256" key="11">
    <source>
        <dbReference type="PIRSR" id="PIRSR000099-2"/>
    </source>
</evidence>